<name>A0A0F9W657_9ZZZZ</name>
<gene>
    <name evidence="1" type="ORF">LCGC14_0399600</name>
</gene>
<sequence length="165" mass="19018">MSAIATEIPRFRDVQFMTAKLKTKVFRAWIRFLKSGFNKTQFSEELYNHLIQNCQFIAHFNQWGFYDVYFDEPQGTRQFVAQFDPNGSGRSAEYGMDSWLSGDYKDINEAMRQAMGKFVERSTIIANVTEHRRDAVIVKMLCKKHGWTTPDGVATWLPSGETAPA</sequence>
<accession>A0A0F9W657</accession>
<protein>
    <submittedName>
        <fullName evidence="1">Uncharacterized protein</fullName>
    </submittedName>
</protein>
<organism evidence="1">
    <name type="scientific">marine sediment metagenome</name>
    <dbReference type="NCBI Taxonomy" id="412755"/>
    <lineage>
        <taxon>unclassified sequences</taxon>
        <taxon>metagenomes</taxon>
        <taxon>ecological metagenomes</taxon>
    </lineage>
</organism>
<comment type="caution">
    <text evidence="1">The sequence shown here is derived from an EMBL/GenBank/DDBJ whole genome shotgun (WGS) entry which is preliminary data.</text>
</comment>
<evidence type="ECO:0000313" key="1">
    <source>
        <dbReference type="EMBL" id="KKN73518.1"/>
    </source>
</evidence>
<dbReference type="AlphaFoldDB" id="A0A0F9W657"/>
<reference evidence="1" key="1">
    <citation type="journal article" date="2015" name="Nature">
        <title>Complex archaea that bridge the gap between prokaryotes and eukaryotes.</title>
        <authorList>
            <person name="Spang A."/>
            <person name="Saw J.H."/>
            <person name="Jorgensen S.L."/>
            <person name="Zaremba-Niedzwiedzka K."/>
            <person name="Martijn J."/>
            <person name="Lind A.E."/>
            <person name="van Eijk R."/>
            <person name="Schleper C."/>
            <person name="Guy L."/>
            <person name="Ettema T.J."/>
        </authorList>
    </citation>
    <scope>NUCLEOTIDE SEQUENCE</scope>
</reference>
<dbReference type="EMBL" id="LAZR01000342">
    <property type="protein sequence ID" value="KKN73518.1"/>
    <property type="molecule type" value="Genomic_DNA"/>
</dbReference>
<proteinExistence type="predicted"/>